<proteinExistence type="predicted"/>
<feature type="region of interest" description="Disordered" evidence="1">
    <location>
        <begin position="45"/>
        <end position="65"/>
    </location>
</feature>
<evidence type="ECO:0000313" key="2">
    <source>
        <dbReference type="EMBL" id="KAL3283823.1"/>
    </source>
</evidence>
<dbReference type="EMBL" id="JABFTP020000165">
    <property type="protein sequence ID" value="KAL3283823.1"/>
    <property type="molecule type" value="Genomic_DNA"/>
</dbReference>
<comment type="caution">
    <text evidence="2">The sequence shown here is derived from an EMBL/GenBank/DDBJ whole genome shotgun (WGS) entry which is preliminary data.</text>
</comment>
<gene>
    <name evidence="2" type="ORF">HHI36_017994</name>
</gene>
<evidence type="ECO:0000313" key="3">
    <source>
        <dbReference type="Proteomes" id="UP001516400"/>
    </source>
</evidence>
<name>A0ABD2NZ20_9CUCU</name>
<accession>A0ABD2NZ20</accession>
<evidence type="ECO:0000256" key="1">
    <source>
        <dbReference type="SAM" id="MobiDB-lite"/>
    </source>
</evidence>
<protein>
    <submittedName>
        <fullName evidence="2">Uncharacterized protein</fullName>
    </submittedName>
</protein>
<dbReference type="Proteomes" id="UP001516400">
    <property type="component" value="Unassembled WGS sequence"/>
</dbReference>
<keyword evidence="3" id="KW-1185">Reference proteome</keyword>
<organism evidence="2 3">
    <name type="scientific">Cryptolaemus montrouzieri</name>
    <dbReference type="NCBI Taxonomy" id="559131"/>
    <lineage>
        <taxon>Eukaryota</taxon>
        <taxon>Metazoa</taxon>
        <taxon>Ecdysozoa</taxon>
        <taxon>Arthropoda</taxon>
        <taxon>Hexapoda</taxon>
        <taxon>Insecta</taxon>
        <taxon>Pterygota</taxon>
        <taxon>Neoptera</taxon>
        <taxon>Endopterygota</taxon>
        <taxon>Coleoptera</taxon>
        <taxon>Polyphaga</taxon>
        <taxon>Cucujiformia</taxon>
        <taxon>Coccinelloidea</taxon>
        <taxon>Coccinellidae</taxon>
        <taxon>Scymninae</taxon>
        <taxon>Scymnini</taxon>
        <taxon>Cryptolaemus</taxon>
    </lineage>
</organism>
<sequence length="156" mass="17148">MMGTKRGRFLMRQQRIKKENDGNQPPDGDFLSTQYLTVPPIRMERQCSDPLPTTSPPPGNLLSVPGSILLKQHSHPLLLSQSRSFSPPPNILPLLPSPKLVDQAERAVSPVVVVTDALSVTHEIPLKGDVPQMPTATLRVRTDELKRSASSPQVSF</sequence>
<dbReference type="AlphaFoldDB" id="A0ABD2NZ20"/>
<feature type="region of interest" description="Disordered" evidence="1">
    <location>
        <begin position="1"/>
        <end position="32"/>
    </location>
</feature>
<reference evidence="2 3" key="1">
    <citation type="journal article" date="2021" name="BMC Biol.">
        <title>Horizontally acquired antibacterial genes associated with adaptive radiation of ladybird beetles.</title>
        <authorList>
            <person name="Li H.S."/>
            <person name="Tang X.F."/>
            <person name="Huang Y.H."/>
            <person name="Xu Z.Y."/>
            <person name="Chen M.L."/>
            <person name="Du X.Y."/>
            <person name="Qiu B.Y."/>
            <person name="Chen P.T."/>
            <person name="Zhang W."/>
            <person name="Slipinski A."/>
            <person name="Escalona H.E."/>
            <person name="Waterhouse R.M."/>
            <person name="Zwick A."/>
            <person name="Pang H."/>
        </authorList>
    </citation>
    <scope>NUCLEOTIDE SEQUENCE [LARGE SCALE GENOMIC DNA]</scope>
    <source>
        <strain evidence="2">SYSU2018</strain>
    </source>
</reference>